<dbReference type="RefSeq" id="WP_129892999.1">
    <property type="nucleotide sequence ID" value="NZ_CP035758.1"/>
</dbReference>
<dbReference type="Gene3D" id="3.90.226.10">
    <property type="entry name" value="2-enoyl-CoA Hydratase, Chain A, domain 1"/>
    <property type="match status" value="1"/>
</dbReference>
<dbReference type="PANTHER" id="PTHR43459:SF1">
    <property type="entry name" value="EG:BACN32G11.4 PROTEIN"/>
    <property type="match status" value="1"/>
</dbReference>
<accession>A0A4P6K164</accession>
<dbReference type="CDD" id="cd06558">
    <property type="entry name" value="crotonase-like"/>
    <property type="match status" value="1"/>
</dbReference>
<keyword evidence="3" id="KW-1185">Reference proteome</keyword>
<dbReference type="Proteomes" id="UP000290365">
    <property type="component" value="Chromosome"/>
</dbReference>
<protein>
    <submittedName>
        <fullName evidence="2">2-(1,2-epoxy-1,2-dihydrophenyl)acetyl-CoA isomerase</fullName>
    </submittedName>
</protein>
<keyword evidence="2" id="KW-0413">Isomerase</keyword>
<dbReference type="SUPFAM" id="SSF52096">
    <property type="entry name" value="ClpP/crotonase"/>
    <property type="match status" value="1"/>
</dbReference>
<dbReference type="InterPro" id="IPR014748">
    <property type="entry name" value="Enoyl-CoA_hydra_C"/>
</dbReference>
<name>A0A4P6K164_KTERU</name>
<comment type="similarity">
    <text evidence="1">Belongs to the enoyl-CoA hydratase/isomerase family.</text>
</comment>
<sequence>MRSNFQHLLLRQEEGVVVITMNRPEVLNAFNDAMLQELTEAVEEAAKSDDVRCLVLTGAGRAFGSGQDLSAFASAQHNAEAQPVSEHLKKYHRLLSLIREMPKPVIAAIRGVAAGISCNVALSCDLRIAADNARFIEAFARIGLVPDGGGGYFLPRLIGLGKALEMAMLTDEVSGPEAERIGLVNKCVPLAEFETETMALAKRLAQGPTRTYGLIKQLMYQSLDCDLPSALELEGRLQDAAKATADHREGVNAFLQKRRPHYSGK</sequence>
<dbReference type="OrthoDB" id="9777977at2"/>
<evidence type="ECO:0000256" key="1">
    <source>
        <dbReference type="ARBA" id="ARBA00005254"/>
    </source>
</evidence>
<dbReference type="GO" id="GO:0016853">
    <property type="term" value="F:isomerase activity"/>
    <property type="evidence" value="ECO:0007669"/>
    <property type="project" value="UniProtKB-KW"/>
</dbReference>
<dbReference type="KEGG" id="kbs:EPA93_40565"/>
<dbReference type="EMBL" id="CP035758">
    <property type="protein sequence ID" value="QBD81938.1"/>
    <property type="molecule type" value="Genomic_DNA"/>
</dbReference>
<gene>
    <name evidence="2" type="ORF">EPA93_40565</name>
</gene>
<dbReference type="PANTHER" id="PTHR43459">
    <property type="entry name" value="ENOYL-COA HYDRATASE"/>
    <property type="match status" value="1"/>
</dbReference>
<proteinExistence type="inferred from homology"/>
<dbReference type="InterPro" id="IPR001753">
    <property type="entry name" value="Enoyl-CoA_hydra/iso"/>
</dbReference>
<dbReference type="AlphaFoldDB" id="A0A4P6K164"/>
<dbReference type="InterPro" id="IPR029045">
    <property type="entry name" value="ClpP/crotonase-like_dom_sf"/>
</dbReference>
<dbReference type="Gene3D" id="1.10.12.10">
    <property type="entry name" value="Lyase 2-enoyl-coa Hydratase, Chain A, domain 2"/>
    <property type="match status" value="1"/>
</dbReference>
<reference evidence="2 3" key="1">
    <citation type="submission" date="2019-01" db="EMBL/GenBank/DDBJ databases">
        <title>Ktedonosporobacter rubrisoli SCAWS-G2.</title>
        <authorList>
            <person name="Huang Y."/>
            <person name="Yan B."/>
        </authorList>
    </citation>
    <scope>NUCLEOTIDE SEQUENCE [LARGE SCALE GENOMIC DNA]</scope>
    <source>
        <strain evidence="2 3">SCAWS-G2</strain>
    </source>
</reference>
<evidence type="ECO:0000313" key="2">
    <source>
        <dbReference type="EMBL" id="QBD81938.1"/>
    </source>
</evidence>
<dbReference type="Pfam" id="PF00378">
    <property type="entry name" value="ECH_1"/>
    <property type="match status" value="1"/>
</dbReference>
<organism evidence="2 3">
    <name type="scientific">Ktedonosporobacter rubrisoli</name>
    <dbReference type="NCBI Taxonomy" id="2509675"/>
    <lineage>
        <taxon>Bacteria</taxon>
        <taxon>Bacillati</taxon>
        <taxon>Chloroflexota</taxon>
        <taxon>Ktedonobacteria</taxon>
        <taxon>Ktedonobacterales</taxon>
        <taxon>Ktedonosporobacteraceae</taxon>
        <taxon>Ktedonosporobacter</taxon>
    </lineage>
</organism>
<evidence type="ECO:0000313" key="3">
    <source>
        <dbReference type="Proteomes" id="UP000290365"/>
    </source>
</evidence>